<accession>A0AAD6Q267</accession>
<evidence type="ECO:0000256" key="1">
    <source>
        <dbReference type="SAM" id="Phobius"/>
    </source>
</evidence>
<name>A0AAD6Q267_9ROSI</name>
<keyword evidence="1" id="KW-0472">Membrane</keyword>
<dbReference type="EMBL" id="JAQIZT010000013">
    <property type="protein sequence ID" value="KAJ6976267.1"/>
    <property type="molecule type" value="Genomic_DNA"/>
</dbReference>
<dbReference type="Proteomes" id="UP001164929">
    <property type="component" value="Chromosome 13"/>
</dbReference>
<organism evidence="2 3">
    <name type="scientific">Populus alba x Populus x berolinensis</name>
    <dbReference type="NCBI Taxonomy" id="444605"/>
    <lineage>
        <taxon>Eukaryota</taxon>
        <taxon>Viridiplantae</taxon>
        <taxon>Streptophyta</taxon>
        <taxon>Embryophyta</taxon>
        <taxon>Tracheophyta</taxon>
        <taxon>Spermatophyta</taxon>
        <taxon>Magnoliopsida</taxon>
        <taxon>eudicotyledons</taxon>
        <taxon>Gunneridae</taxon>
        <taxon>Pentapetalae</taxon>
        <taxon>rosids</taxon>
        <taxon>fabids</taxon>
        <taxon>Malpighiales</taxon>
        <taxon>Salicaceae</taxon>
        <taxon>Saliceae</taxon>
        <taxon>Populus</taxon>
    </lineage>
</organism>
<comment type="caution">
    <text evidence="2">The sequence shown here is derived from an EMBL/GenBank/DDBJ whole genome shotgun (WGS) entry which is preliminary data.</text>
</comment>
<evidence type="ECO:0000313" key="2">
    <source>
        <dbReference type="EMBL" id="KAJ6976267.1"/>
    </source>
</evidence>
<proteinExistence type="predicted"/>
<evidence type="ECO:0000313" key="3">
    <source>
        <dbReference type="Proteomes" id="UP001164929"/>
    </source>
</evidence>
<reference evidence="2" key="1">
    <citation type="journal article" date="2023" name="Mol. Ecol. Resour.">
        <title>Chromosome-level genome assembly of a triploid poplar Populus alba 'Berolinensis'.</title>
        <authorList>
            <person name="Chen S."/>
            <person name="Yu Y."/>
            <person name="Wang X."/>
            <person name="Wang S."/>
            <person name="Zhang T."/>
            <person name="Zhou Y."/>
            <person name="He R."/>
            <person name="Meng N."/>
            <person name="Wang Y."/>
            <person name="Liu W."/>
            <person name="Liu Z."/>
            <person name="Liu J."/>
            <person name="Guo Q."/>
            <person name="Huang H."/>
            <person name="Sederoff R.R."/>
            <person name="Wang G."/>
            <person name="Qu G."/>
            <person name="Chen S."/>
        </authorList>
    </citation>
    <scope>NUCLEOTIDE SEQUENCE</scope>
    <source>
        <strain evidence="2">SC-2020</strain>
    </source>
</reference>
<feature type="transmembrane region" description="Helical" evidence="1">
    <location>
        <begin position="27"/>
        <end position="48"/>
    </location>
</feature>
<gene>
    <name evidence="2" type="ORF">NC653_031953</name>
</gene>
<sequence>MAAALCYLFHAWWRSSCYCYMQLDILFFLKLAGYPLGILLVVGRAGCWRLLACLADVRPVAFVLDFGCSFGAQWSSIALCSWLLDFMLAFANLVVAKCRRACVAAFLAAGFRIAGANE</sequence>
<keyword evidence="1" id="KW-0812">Transmembrane</keyword>
<keyword evidence="1" id="KW-1133">Transmembrane helix</keyword>
<keyword evidence="3" id="KW-1185">Reference proteome</keyword>
<dbReference type="AlphaFoldDB" id="A0AAD6Q267"/>
<protein>
    <submittedName>
        <fullName evidence="2">Uncharacterized protein</fullName>
    </submittedName>
</protein>